<organism evidence="8 9">
    <name type="scientific">Trichophyton rubrum</name>
    <name type="common">Athlete's foot fungus</name>
    <name type="synonym">Epidermophyton rubrum</name>
    <dbReference type="NCBI Taxonomy" id="5551"/>
    <lineage>
        <taxon>Eukaryota</taxon>
        <taxon>Fungi</taxon>
        <taxon>Dikarya</taxon>
        <taxon>Ascomycota</taxon>
        <taxon>Pezizomycotina</taxon>
        <taxon>Eurotiomycetes</taxon>
        <taxon>Eurotiomycetidae</taxon>
        <taxon>Onygenales</taxon>
        <taxon>Arthrodermataceae</taxon>
        <taxon>Trichophyton</taxon>
    </lineage>
</organism>
<dbReference type="Pfam" id="PF03661">
    <property type="entry name" value="TMEM33_Pom33"/>
    <property type="match status" value="1"/>
</dbReference>
<dbReference type="EMBL" id="LHPM01000019">
    <property type="protein sequence ID" value="OAL62384.1"/>
    <property type="molecule type" value="Genomic_DNA"/>
</dbReference>
<dbReference type="PANTHER" id="PTHR12703">
    <property type="entry name" value="TRANSMEMBRANE PROTEIN 33"/>
    <property type="match status" value="1"/>
</dbReference>
<feature type="transmembrane region" description="Helical" evidence="7">
    <location>
        <begin position="238"/>
        <end position="256"/>
    </location>
</feature>
<evidence type="ECO:0000256" key="5">
    <source>
        <dbReference type="ARBA" id="ARBA00023136"/>
    </source>
</evidence>
<dbReference type="VEuPathDB" id="FungiDB:TERG_03609"/>
<sequence length="471" mass="52194">MPEFPPNVPSSRCQTVPPLPSHPAVPPEAPSAALPCPPRPALPQPRRRHPSRACDGCGWTQRCSSDSQTTPTNIKKEELKRTPETTLELSRGVCGGTGCGCGARAVLSARRAEKASERLFFRFFDFDSDFNFNHAGQNDQTDSQPARQLDQTARRLDSRCSTCLFPLLHFAHPVFSSVESLVMAPPPPATLPLLERLKMLAQTLQFAWFIGHFTLILAVFRYLLSCITFSTYTTVAQGSYRFAFVAAAATYGIVVYKGYVARGRLGGNIPTDIIKLAGDENVQYLGMALVWLCSRQLLFALLPFAIYSFFHVATYTRTYLIPTFQPSPDAGPASPSGRPAAAKSSPLADQIGRFVKTYYDTSMAMVAALELSLLIRLIFTALTFSSGSWLLLVIYFWFFRSRYTQSSFVQAVVAHSTARIDAMLSHQSTPPAVRQGWEVVKNAVRRLYTVTDLKPYLARFQQQQGPGKKPQ</sequence>
<evidence type="ECO:0000256" key="1">
    <source>
        <dbReference type="ARBA" id="ARBA00004141"/>
    </source>
</evidence>
<dbReference type="InterPro" id="IPR005344">
    <property type="entry name" value="TMEM33/Pom33"/>
</dbReference>
<feature type="region of interest" description="Disordered" evidence="6">
    <location>
        <begin position="1"/>
        <end position="53"/>
    </location>
</feature>
<dbReference type="GO" id="GO:0061024">
    <property type="term" value="P:membrane organization"/>
    <property type="evidence" value="ECO:0007669"/>
    <property type="project" value="TreeGrafter"/>
</dbReference>
<evidence type="ECO:0000256" key="6">
    <source>
        <dbReference type="SAM" id="MobiDB-lite"/>
    </source>
</evidence>
<gene>
    <name evidence="8" type="ORF">A7C99_6967</name>
</gene>
<dbReference type="AlphaFoldDB" id="A0A178EQW3"/>
<dbReference type="InterPro" id="IPR051645">
    <property type="entry name" value="PER33/POM33_regulator"/>
</dbReference>
<evidence type="ECO:0000313" key="9">
    <source>
        <dbReference type="Proteomes" id="UP000243015"/>
    </source>
</evidence>
<evidence type="ECO:0000313" key="8">
    <source>
        <dbReference type="EMBL" id="OAL62384.1"/>
    </source>
</evidence>
<name>A0A178EQW3_TRIRU</name>
<protein>
    <recommendedName>
        <fullName evidence="10">Endoplasmic reticulum protein</fullName>
    </recommendedName>
</protein>
<comment type="similarity">
    <text evidence="2">Belongs to the PER33/POM33 family.</text>
</comment>
<dbReference type="GO" id="GO:0071786">
    <property type="term" value="P:endoplasmic reticulum tubular network organization"/>
    <property type="evidence" value="ECO:0007669"/>
    <property type="project" value="TreeGrafter"/>
</dbReference>
<comment type="caution">
    <text evidence="8">The sequence shown here is derived from an EMBL/GenBank/DDBJ whole genome shotgun (WGS) entry which is preliminary data.</text>
</comment>
<evidence type="ECO:0000256" key="2">
    <source>
        <dbReference type="ARBA" id="ARBA00007322"/>
    </source>
</evidence>
<dbReference type="PANTHER" id="PTHR12703:SF4">
    <property type="entry name" value="TRANSMEMBRANE PROTEIN 33"/>
    <property type="match status" value="1"/>
</dbReference>
<feature type="compositionally biased region" description="Pro residues" evidence="6">
    <location>
        <begin position="17"/>
        <end position="43"/>
    </location>
</feature>
<feature type="transmembrane region" description="Helical" evidence="7">
    <location>
        <begin position="206"/>
        <end position="232"/>
    </location>
</feature>
<accession>A0A178EQW3</accession>
<reference evidence="8 9" key="1">
    <citation type="submission" date="2016-05" db="EMBL/GenBank/DDBJ databases">
        <title>Genome sequencing of Trichophyton rubrum CMCC(F)T1i isolated from hair.</title>
        <authorList>
            <person name="Zhan P."/>
            <person name="Tao Y."/>
            <person name="Liu W."/>
        </authorList>
    </citation>
    <scope>NUCLEOTIDE SEQUENCE [LARGE SCALE GENOMIC DNA]</scope>
    <source>
        <strain evidence="9">CMCC(F)T1i</strain>
    </source>
</reference>
<evidence type="ECO:0000256" key="4">
    <source>
        <dbReference type="ARBA" id="ARBA00022989"/>
    </source>
</evidence>
<dbReference type="Proteomes" id="UP000243015">
    <property type="component" value="Unassembled WGS sequence"/>
</dbReference>
<feature type="transmembrane region" description="Helical" evidence="7">
    <location>
        <begin position="373"/>
        <end position="398"/>
    </location>
</feature>
<keyword evidence="4 7" id="KW-1133">Transmembrane helix</keyword>
<evidence type="ECO:0000256" key="7">
    <source>
        <dbReference type="SAM" id="Phobius"/>
    </source>
</evidence>
<proteinExistence type="inferred from homology"/>
<evidence type="ECO:0000256" key="3">
    <source>
        <dbReference type="ARBA" id="ARBA00022692"/>
    </source>
</evidence>
<keyword evidence="5 7" id="KW-0472">Membrane</keyword>
<evidence type="ECO:0008006" key="10">
    <source>
        <dbReference type="Google" id="ProtNLM"/>
    </source>
</evidence>
<comment type="subcellular location">
    <subcellularLocation>
        <location evidence="1">Membrane</location>
        <topology evidence="1">Multi-pass membrane protein</topology>
    </subcellularLocation>
</comment>
<feature type="transmembrane region" description="Helical" evidence="7">
    <location>
        <begin position="297"/>
        <end position="316"/>
    </location>
</feature>
<dbReference type="GO" id="GO:0005783">
    <property type="term" value="C:endoplasmic reticulum"/>
    <property type="evidence" value="ECO:0007669"/>
    <property type="project" value="TreeGrafter"/>
</dbReference>
<dbReference type="GO" id="GO:0016020">
    <property type="term" value="C:membrane"/>
    <property type="evidence" value="ECO:0007669"/>
    <property type="project" value="UniProtKB-SubCell"/>
</dbReference>
<keyword evidence="3 7" id="KW-0812">Transmembrane</keyword>